<sequence>MRNRDSTARPTDNDKGNSKAKGIDGKGRLRPTQNHGQQLLDGIGGCVHLQIGLGYKSADGPRIEKGREDVLFGFVVQVAFAAADEAETGVKVHIKSRLVTVEGPRGKLTKNLSHVAVNFSLPKKNVIQIEIHHGNRKNVATLRTVRTLINNLIIGVTKGYKYKMRYVYAHFPINVNVDKNSETGLFEVEIRNFIGEKIVRRVVMQAGVDVEISKAQKDELILTGNSLEAVSQSAADIQQICKVRNKDIRKFLDGLYVSEKGNIEEEA</sequence>
<dbReference type="RefSeq" id="XP_040617635.1">
    <property type="nucleotide sequence ID" value="XM_040765760.1"/>
</dbReference>
<dbReference type="SUPFAM" id="SSF56053">
    <property type="entry name" value="Ribosomal protein L6"/>
    <property type="match status" value="2"/>
</dbReference>
<name>A0A0C2IS07_9PEZI</name>
<accession>A0A0C2IS07</accession>
<dbReference type="FunFam" id="3.90.930.12:FF:000003">
    <property type="entry name" value="60S ribosomal protein L9"/>
    <property type="match status" value="1"/>
</dbReference>
<dbReference type="Gene3D" id="3.90.930.12">
    <property type="entry name" value="Ribosomal protein L6, alpha-beta domain"/>
    <property type="match status" value="2"/>
</dbReference>
<protein>
    <submittedName>
        <fullName evidence="6">60S ribosomal protein L9-A</fullName>
    </submittedName>
</protein>
<dbReference type="GO" id="GO:0022625">
    <property type="term" value="C:cytosolic large ribosomal subunit"/>
    <property type="evidence" value="ECO:0007669"/>
    <property type="project" value="TreeGrafter"/>
</dbReference>
<keyword evidence="7" id="KW-1185">Reference proteome</keyword>
<dbReference type="InterPro" id="IPR002359">
    <property type="entry name" value="Ribosomal_uL6_CS2"/>
</dbReference>
<dbReference type="GeneID" id="63680681"/>
<dbReference type="PROSITE" id="PS00700">
    <property type="entry name" value="RIBOSOMAL_L6_2"/>
    <property type="match status" value="1"/>
</dbReference>
<feature type="region of interest" description="Disordered" evidence="4">
    <location>
        <begin position="1"/>
        <end position="37"/>
    </location>
</feature>
<evidence type="ECO:0000313" key="6">
    <source>
        <dbReference type="EMBL" id="KIH89625.1"/>
    </source>
</evidence>
<dbReference type="FunFam" id="3.90.930.12:FF:000004">
    <property type="entry name" value="60S ribosomal protein L9"/>
    <property type="match status" value="1"/>
</dbReference>
<feature type="compositionally biased region" description="Basic and acidic residues" evidence="4">
    <location>
        <begin position="1"/>
        <end position="27"/>
    </location>
</feature>
<dbReference type="GO" id="GO:0002181">
    <property type="term" value="P:cytoplasmic translation"/>
    <property type="evidence" value="ECO:0007669"/>
    <property type="project" value="TreeGrafter"/>
</dbReference>
<comment type="similarity">
    <text evidence="1">Belongs to the universal ribosomal protein uL6 family.</text>
</comment>
<dbReference type="AlphaFoldDB" id="A0A0C2IS07"/>
<evidence type="ECO:0000256" key="2">
    <source>
        <dbReference type="ARBA" id="ARBA00022980"/>
    </source>
</evidence>
<keyword evidence="3" id="KW-0687">Ribonucleoprotein</keyword>
<organism evidence="6 7">
    <name type="scientific">Sporothrix brasiliensis 5110</name>
    <dbReference type="NCBI Taxonomy" id="1398154"/>
    <lineage>
        <taxon>Eukaryota</taxon>
        <taxon>Fungi</taxon>
        <taxon>Dikarya</taxon>
        <taxon>Ascomycota</taxon>
        <taxon>Pezizomycotina</taxon>
        <taxon>Sordariomycetes</taxon>
        <taxon>Sordariomycetidae</taxon>
        <taxon>Ophiostomatales</taxon>
        <taxon>Ophiostomataceae</taxon>
        <taxon>Sporothrix</taxon>
    </lineage>
</organism>
<feature type="domain" description="Large ribosomal subunit protein uL6 alpha-beta" evidence="5">
    <location>
        <begin position="89"/>
        <end position="159"/>
    </location>
</feature>
<dbReference type="Proteomes" id="UP000031575">
    <property type="component" value="Unassembled WGS sequence"/>
</dbReference>
<evidence type="ECO:0000256" key="3">
    <source>
        <dbReference type="ARBA" id="ARBA00023274"/>
    </source>
</evidence>
<dbReference type="Pfam" id="PF00347">
    <property type="entry name" value="Ribosomal_L6"/>
    <property type="match status" value="2"/>
</dbReference>
<dbReference type="InterPro" id="IPR000702">
    <property type="entry name" value="Ribosomal_uL6-like"/>
</dbReference>
<evidence type="ECO:0000259" key="5">
    <source>
        <dbReference type="Pfam" id="PF00347"/>
    </source>
</evidence>
<dbReference type="InterPro" id="IPR020040">
    <property type="entry name" value="Ribosomal_uL6_a/b-dom"/>
</dbReference>
<reference evidence="6 7" key="1">
    <citation type="journal article" date="2014" name="BMC Genomics">
        <title>Comparative genomics of the major fungal agents of human and animal Sporotrichosis: Sporothrix schenckii and Sporothrix brasiliensis.</title>
        <authorList>
            <person name="Teixeira M.M."/>
            <person name="de Almeida L.G."/>
            <person name="Kubitschek-Barreira P."/>
            <person name="Alves F.L."/>
            <person name="Kioshima E.S."/>
            <person name="Abadio A.K."/>
            <person name="Fernandes L."/>
            <person name="Derengowski L.S."/>
            <person name="Ferreira K.S."/>
            <person name="Souza R.C."/>
            <person name="Ruiz J.C."/>
            <person name="de Andrade N.C."/>
            <person name="Paes H.C."/>
            <person name="Nicola A.M."/>
            <person name="Albuquerque P."/>
            <person name="Gerber A.L."/>
            <person name="Martins V.P."/>
            <person name="Peconick L.D."/>
            <person name="Neto A.V."/>
            <person name="Chaucanez C.B."/>
            <person name="Silva P.A."/>
            <person name="Cunha O.L."/>
            <person name="de Oliveira F.F."/>
            <person name="dos Santos T.C."/>
            <person name="Barros A.L."/>
            <person name="Soares M.A."/>
            <person name="de Oliveira L.M."/>
            <person name="Marini M.M."/>
            <person name="Villalobos-Duno H."/>
            <person name="Cunha M.M."/>
            <person name="de Hoog S."/>
            <person name="da Silveira J.F."/>
            <person name="Henrissat B."/>
            <person name="Nino-Vega G.A."/>
            <person name="Cisalpino P.S."/>
            <person name="Mora-Montes H.M."/>
            <person name="Almeida S.R."/>
            <person name="Stajich J.E."/>
            <person name="Lopes-Bezerra L.M."/>
            <person name="Vasconcelos A.T."/>
            <person name="Felipe M.S."/>
        </authorList>
    </citation>
    <scope>NUCLEOTIDE SEQUENCE [LARGE SCALE GENOMIC DNA]</scope>
    <source>
        <strain evidence="6 7">5110</strain>
    </source>
</reference>
<evidence type="ECO:0000256" key="1">
    <source>
        <dbReference type="ARBA" id="ARBA00009356"/>
    </source>
</evidence>
<gene>
    <name evidence="6" type="ORF">SPBR_07506</name>
</gene>
<dbReference type="PANTHER" id="PTHR11655:SF16">
    <property type="entry name" value="60S RIBOSOMAL PROTEIN L9"/>
    <property type="match status" value="1"/>
</dbReference>
<dbReference type="OrthoDB" id="10252633at2759"/>
<dbReference type="GO" id="GO:0003735">
    <property type="term" value="F:structural constituent of ribosome"/>
    <property type="evidence" value="ECO:0007669"/>
    <property type="project" value="InterPro"/>
</dbReference>
<dbReference type="VEuPathDB" id="FungiDB:SPBR_07506"/>
<dbReference type="PANTHER" id="PTHR11655">
    <property type="entry name" value="60S/50S RIBOSOMAL PROTEIN L6/L9"/>
    <property type="match status" value="1"/>
</dbReference>
<comment type="caution">
    <text evidence="6">The sequence shown here is derived from an EMBL/GenBank/DDBJ whole genome shotgun (WGS) entry which is preliminary data.</text>
</comment>
<keyword evidence="2 6" id="KW-0689">Ribosomal protein</keyword>
<dbReference type="InterPro" id="IPR036789">
    <property type="entry name" value="Ribosomal_uL6-like_a/b-dom_sf"/>
</dbReference>
<dbReference type="GO" id="GO:0019843">
    <property type="term" value="F:rRNA binding"/>
    <property type="evidence" value="ECO:0007669"/>
    <property type="project" value="InterPro"/>
</dbReference>
<feature type="domain" description="Large ribosomal subunit protein uL6 alpha-beta" evidence="5">
    <location>
        <begin position="171"/>
        <end position="254"/>
    </location>
</feature>
<dbReference type="HOGENOM" id="CLU_1042711_0_0_1"/>
<evidence type="ECO:0000313" key="7">
    <source>
        <dbReference type="Proteomes" id="UP000031575"/>
    </source>
</evidence>
<dbReference type="EMBL" id="AWTV01000009">
    <property type="protein sequence ID" value="KIH89625.1"/>
    <property type="molecule type" value="Genomic_DNA"/>
</dbReference>
<proteinExistence type="inferred from homology"/>
<evidence type="ECO:0000256" key="4">
    <source>
        <dbReference type="SAM" id="MobiDB-lite"/>
    </source>
</evidence>